<dbReference type="OrthoDB" id="205766at2157"/>
<evidence type="ECO:0000256" key="1">
    <source>
        <dbReference type="SAM" id="MobiDB-lite"/>
    </source>
</evidence>
<sequence>MAPTNCTCPICRVSFEEETRLTVHLEVEHRKSELATKLVAEQGDSSVPVADPETEDDDSEAGDDDESRSDTRLTPPM</sequence>
<dbReference type="AlphaFoldDB" id="A0A1I6QDG4"/>
<dbReference type="EMBL" id="FOZS01000001">
    <property type="protein sequence ID" value="SFS50452.1"/>
    <property type="molecule type" value="Genomic_DNA"/>
</dbReference>
<gene>
    <name evidence="3" type="ORF">SAMN04488556_1195</name>
</gene>
<keyword evidence="4" id="KW-1185">Reference proteome</keyword>
<name>A0A1I6QDG4_9EURY</name>
<accession>A0A1I6QDG4</accession>
<feature type="domain" description="C2H2-type" evidence="2">
    <location>
        <begin position="6"/>
        <end position="29"/>
    </location>
</feature>
<feature type="compositionally biased region" description="Acidic residues" evidence="1">
    <location>
        <begin position="52"/>
        <end position="67"/>
    </location>
</feature>
<organism evidence="3 4">
    <name type="scientific">Halostagnicola kamekurae</name>
    <dbReference type="NCBI Taxonomy" id="619731"/>
    <lineage>
        <taxon>Archaea</taxon>
        <taxon>Methanobacteriati</taxon>
        <taxon>Methanobacteriota</taxon>
        <taxon>Stenosarchaea group</taxon>
        <taxon>Halobacteria</taxon>
        <taxon>Halobacteriales</taxon>
        <taxon>Natrialbaceae</taxon>
        <taxon>Halostagnicola</taxon>
    </lineage>
</organism>
<feature type="region of interest" description="Disordered" evidence="1">
    <location>
        <begin position="37"/>
        <end position="77"/>
    </location>
</feature>
<dbReference type="Proteomes" id="UP000199199">
    <property type="component" value="Unassembled WGS sequence"/>
</dbReference>
<evidence type="ECO:0000313" key="4">
    <source>
        <dbReference type="Proteomes" id="UP000199199"/>
    </source>
</evidence>
<evidence type="ECO:0000259" key="2">
    <source>
        <dbReference type="PROSITE" id="PS00028"/>
    </source>
</evidence>
<proteinExistence type="predicted"/>
<dbReference type="PROSITE" id="PS00028">
    <property type="entry name" value="ZINC_FINGER_C2H2_1"/>
    <property type="match status" value="1"/>
</dbReference>
<dbReference type="InterPro" id="IPR013087">
    <property type="entry name" value="Znf_C2H2_type"/>
</dbReference>
<dbReference type="RefSeq" id="WP_092902613.1">
    <property type="nucleotide sequence ID" value="NZ_FOZS01000001.1"/>
</dbReference>
<reference evidence="4" key="1">
    <citation type="submission" date="2016-10" db="EMBL/GenBank/DDBJ databases">
        <authorList>
            <person name="Varghese N."/>
            <person name="Submissions S."/>
        </authorList>
    </citation>
    <scope>NUCLEOTIDE SEQUENCE [LARGE SCALE GENOMIC DNA]</scope>
    <source>
        <strain evidence="4">DSM 22427</strain>
    </source>
</reference>
<protein>
    <recommendedName>
        <fullName evidence="2">C2H2-type domain-containing protein</fullName>
    </recommendedName>
</protein>
<evidence type="ECO:0000313" key="3">
    <source>
        <dbReference type="EMBL" id="SFS50452.1"/>
    </source>
</evidence>